<evidence type="ECO:0000256" key="2">
    <source>
        <dbReference type="ARBA" id="ARBA00023043"/>
    </source>
</evidence>
<evidence type="ECO:0000313" key="4">
    <source>
        <dbReference type="EMBL" id="MBU5484383.1"/>
    </source>
</evidence>
<dbReference type="PROSITE" id="PS50297">
    <property type="entry name" value="ANK_REP_REGION"/>
    <property type="match status" value="1"/>
</dbReference>
<dbReference type="PROSITE" id="PS50088">
    <property type="entry name" value="ANK_REPEAT"/>
    <property type="match status" value="1"/>
</dbReference>
<accession>A0ABS6EGP7</accession>
<dbReference type="SMART" id="SM00248">
    <property type="entry name" value="ANK"/>
    <property type="match status" value="2"/>
</dbReference>
<dbReference type="EMBL" id="JAHLQF010000002">
    <property type="protein sequence ID" value="MBU5484383.1"/>
    <property type="molecule type" value="Genomic_DNA"/>
</dbReference>
<evidence type="ECO:0000256" key="1">
    <source>
        <dbReference type="ARBA" id="ARBA00022737"/>
    </source>
</evidence>
<keyword evidence="5" id="KW-1185">Reference proteome</keyword>
<dbReference type="InterPro" id="IPR051637">
    <property type="entry name" value="Ank_repeat_dom-contain_49"/>
</dbReference>
<organism evidence="4 5">
    <name type="scientific">Clostridium mobile</name>
    <dbReference type="NCBI Taxonomy" id="2841512"/>
    <lineage>
        <taxon>Bacteria</taxon>
        <taxon>Bacillati</taxon>
        <taxon>Bacillota</taxon>
        <taxon>Clostridia</taxon>
        <taxon>Eubacteriales</taxon>
        <taxon>Clostridiaceae</taxon>
        <taxon>Clostridium</taxon>
    </lineage>
</organism>
<dbReference type="InterPro" id="IPR002110">
    <property type="entry name" value="Ankyrin_rpt"/>
</dbReference>
<dbReference type="PANTHER" id="PTHR24180">
    <property type="entry name" value="CYCLIN-DEPENDENT KINASE INHIBITOR 2C-RELATED"/>
    <property type="match status" value="1"/>
</dbReference>
<evidence type="ECO:0000313" key="5">
    <source>
        <dbReference type="Proteomes" id="UP000726170"/>
    </source>
</evidence>
<name>A0ABS6EGP7_9CLOT</name>
<dbReference type="Proteomes" id="UP000726170">
    <property type="component" value="Unassembled WGS sequence"/>
</dbReference>
<proteinExistence type="predicted"/>
<keyword evidence="2 3" id="KW-0040">ANK repeat</keyword>
<sequence>MKKLFVAIRQGDIDTVKTLIQKKPELISCTAKQPPKKDHGQSPLQVAIKSGNFEIAEYLLDCGADVNFMEKESCYEWRMPVLQDAIMAAVMSSRWNTKDAIMGFREFNSKEKADKAFHVLKRMIDMGADISSVDSYGNSCLVRAILDARQILPSYYYKEDRVANNRIITNELKEDLMRIFDLLIQKGADIYEMDKRNNKTLCESYSKEPVAQFLMKSK</sequence>
<reference evidence="4 5" key="1">
    <citation type="submission" date="2021-06" db="EMBL/GenBank/DDBJ databases">
        <authorList>
            <person name="Sun Q."/>
            <person name="Li D."/>
        </authorList>
    </citation>
    <scope>NUCLEOTIDE SEQUENCE [LARGE SCALE GENOMIC DNA]</scope>
    <source>
        <strain evidence="4 5">MSJ-11</strain>
    </source>
</reference>
<evidence type="ECO:0000256" key="3">
    <source>
        <dbReference type="PROSITE-ProRule" id="PRU00023"/>
    </source>
</evidence>
<gene>
    <name evidence="4" type="ORF">KQI86_08590</name>
</gene>
<feature type="repeat" description="ANK" evidence="3">
    <location>
        <begin position="39"/>
        <end position="71"/>
    </location>
</feature>
<keyword evidence="1" id="KW-0677">Repeat</keyword>
<dbReference type="Pfam" id="PF12796">
    <property type="entry name" value="Ank_2"/>
    <property type="match status" value="1"/>
</dbReference>
<dbReference type="PANTHER" id="PTHR24180:SF45">
    <property type="entry name" value="POLY [ADP-RIBOSE] POLYMERASE TANKYRASE"/>
    <property type="match status" value="1"/>
</dbReference>
<protein>
    <submittedName>
        <fullName evidence="4">Ankyrin repeat domain-containing protein</fullName>
    </submittedName>
</protein>
<comment type="caution">
    <text evidence="4">The sequence shown here is derived from an EMBL/GenBank/DDBJ whole genome shotgun (WGS) entry which is preliminary data.</text>
</comment>